<sequence>MDPLLYTLLPFYYFFHILFFPLQMMALAQIQQLMNSLVALQNTVHQQSAIIQQLQNQTPPPATGSTPRGPKMAMPPLYDGSMASCEAFINACQLYISAKPHEFATLQVKIMWILGFTVCSVTPSSLQRSRFNP</sequence>
<gene>
    <name evidence="2" type="ORF">AMATHDRAFT_10740</name>
</gene>
<keyword evidence="1" id="KW-1133">Transmembrane helix</keyword>
<evidence type="ECO:0000313" key="2">
    <source>
        <dbReference type="EMBL" id="PFH44816.1"/>
    </source>
</evidence>
<reference evidence="2 3" key="1">
    <citation type="submission" date="2014-02" db="EMBL/GenBank/DDBJ databases">
        <title>Transposable element dynamics among asymbiotic and ectomycorrhizal Amanita fungi.</title>
        <authorList>
            <consortium name="DOE Joint Genome Institute"/>
            <person name="Hess J."/>
            <person name="Skrede I."/>
            <person name="Wolfe B."/>
            <person name="LaButti K."/>
            <person name="Ohm R.A."/>
            <person name="Grigoriev I.V."/>
            <person name="Pringle A."/>
        </authorList>
    </citation>
    <scope>NUCLEOTIDE SEQUENCE [LARGE SCALE GENOMIC DNA]</scope>
    <source>
        <strain evidence="2 3">SKay4041</strain>
    </source>
</reference>
<keyword evidence="3" id="KW-1185">Reference proteome</keyword>
<keyword evidence="1" id="KW-0472">Membrane</keyword>
<protein>
    <submittedName>
        <fullName evidence="2">Uncharacterized protein</fullName>
    </submittedName>
</protein>
<organism evidence="2 3">
    <name type="scientific">Amanita thiersii Skay4041</name>
    <dbReference type="NCBI Taxonomy" id="703135"/>
    <lineage>
        <taxon>Eukaryota</taxon>
        <taxon>Fungi</taxon>
        <taxon>Dikarya</taxon>
        <taxon>Basidiomycota</taxon>
        <taxon>Agaricomycotina</taxon>
        <taxon>Agaricomycetes</taxon>
        <taxon>Agaricomycetidae</taxon>
        <taxon>Agaricales</taxon>
        <taxon>Pluteineae</taxon>
        <taxon>Amanitaceae</taxon>
        <taxon>Amanita</taxon>
    </lineage>
</organism>
<accession>A0A2A9NAM7</accession>
<dbReference type="AlphaFoldDB" id="A0A2A9NAM7"/>
<keyword evidence="1" id="KW-0812">Transmembrane</keyword>
<dbReference type="Proteomes" id="UP000242287">
    <property type="component" value="Unassembled WGS sequence"/>
</dbReference>
<dbReference type="OrthoDB" id="3253683at2759"/>
<dbReference type="EMBL" id="KZ302820">
    <property type="protein sequence ID" value="PFH44816.1"/>
    <property type="molecule type" value="Genomic_DNA"/>
</dbReference>
<evidence type="ECO:0000256" key="1">
    <source>
        <dbReference type="SAM" id="Phobius"/>
    </source>
</evidence>
<name>A0A2A9NAM7_9AGAR</name>
<feature type="transmembrane region" description="Helical" evidence="1">
    <location>
        <begin position="12"/>
        <end position="30"/>
    </location>
</feature>
<evidence type="ECO:0000313" key="3">
    <source>
        <dbReference type="Proteomes" id="UP000242287"/>
    </source>
</evidence>
<proteinExistence type="predicted"/>